<evidence type="ECO:0000256" key="7">
    <source>
        <dbReference type="SAM" id="MobiDB-lite"/>
    </source>
</evidence>
<accession>A0A915DT89</accession>
<dbReference type="PANTHER" id="PTHR12372">
    <property type="entry name" value="PECANEX"/>
    <property type="match status" value="1"/>
</dbReference>
<dbReference type="Pfam" id="PF05041">
    <property type="entry name" value="Pecanex_C"/>
    <property type="match status" value="1"/>
</dbReference>
<keyword evidence="5" id="KW-0472">Membrane</keyword>
<sequence>MIFYATNSPNFDKWISNETILNALKPIQKNNRFVDSDQMFCAANDEDYDLNLLGISKQSFVEVYGHWIEYCLKRRQENFRSASTTNDFQSSDIPMQNINLIHCFSFALSILGRRALGTAAFNRHANAAESFLFGLHALFKGDMRITSSADEWVFTDPEILTKVISPAVRMSLKLHQDHFAAVDDFEEMHLLYARIMQYQSRIFISHEHDPAWREAIIANTPSLLALRHMYDDGQDDYKIIMLNKMHLNMRVIKLNRECVRAFWAGQQQELIFLRNRNPERGSIQNARQVLRNMINSSADQPIGYPIYVSPLITSFTDTHSQIEQVSGPTLSFCALWLWICRVLSRLRRHFGTSGSSNLPTGHPGAVLQSAPLASTSHPIIGPATSQAGSTPAPYRKHLSTGSEHAYSHTMPLH</sequence>
<dbReference type="WBParaSite" id="jg23279">
    <property type="protein sequence ID" value="jg23279"/>
    <property type="gene ID" value="jg23279"/>
</dbReference>
<dbReference type="GO" id="GO:0007029">
    <property type="term" value="P:endoplasmic reticulum organization"/>
    <property type="evidence" value="ECO:0007669"/>
    <property type="project" value="TreeGrafter"/>
</dbReference>
<evidence type="ECO:0000259" key="8">
    <source>
        <dbReference type="Pfam" id="PF05041"/>
    </source>
</evidence>
<dbReference type="InterPro" id="IPR039797">
    <property type="entry name" value="Pecanex"/>
</dbReference>
<evidence type="ECO:0000256" key="4">
    <source>
        <dbReference type="ARBA" id="ARBA00022989"/>
    </source>
</evidence>
<protein>
    <recommendedName>
        <fullName evidence="6">Pecanex-like protein</fullName>
    </recommendedName>
</protein>
<keyword evidence="3" id="KW-0812">Transmembrane</keyword>
<evidence type="ECO:0000256" key="2">
    <source>
        <dbReference type="ARBA" id="ARBA00010170"/>
    </source>
</evidence>
<keyword evidence="9" id="KW-1185">Reference proteome</keyword>
<evidence type="ECO:0000256" key="6">
    <source>
        <dbReference type="RuleBase" id="RU367089"/>
    </source>
</evidence>
<dbReference type="InterPro" id="IPR007735">
    <property type="entry name" value="Pecanex_C"/>
</dbReference>
<proteinExistence type="inferred from homology"/>
<comment type="similarity">
    <text evidence="2 6">Belongs to the pecanex family.</text>
</comment>
<comment type="subcellular location">
    <subcellularLocation>
        <location evidence="1 6">Membrane</location>
        <topology evidence="1 6">Multi-pass membrane protein</topology>
    </subcellularLocation>
</comment>
<dbReference type="PANTHER" id="PTHR12372:SF7">
    <property type="entry name" value="PROTEIN PECANEX"/>
    <property type="match status" value="1"/>
</dbReference>
<feature type="domain" description="Pecanex C-terminal" evidence="8">
    <location>
        <begin position="101"/>
        <end position="321"/>
    </location>
</feature>
<evidence type="ECO:0000256" key="5">
    <source>
        <dbReference type="ARBA" id="ARBA00023136"/>
    </source>
</evidence>
<dbReference type="GO" id="GO:0005783">
    <property type="term" value="C:endoplasmic reticulum"/>
    <property type="evidence" value="ECO:0007669"/>
    <property type="project" value="TreeGrafter"/>
</dbReference>
<dbReference type="GO" id="GO:0016020">
    <property type="term" value="C:membrane"/>
    <property type="evidence" value="ECO:0007669"/>
    <property type="project" value="UniProtKB-SubCell"/>
</dbReference>
<keyword evidence="4" id="KW-1133">Transmembrane helix</keyword>
<evidence type="ECO:0000256" key="1">
    <source>
        <dbReference type="ARBA" id="ARBA00004141"/>
    </source>
</evidence>
<dbReference type="Proteomes" id="UP000887574">
    <property type="component" value="Unplaced"/>
</dbReference>
<organism evidence="9 10">
    <name type="scientific">Ditylenchus dipsaci</name>
    <dbReference type="NCBI Taxonomy" id="166011"/>
    <lineage>
        <taxon>Eukaryota</taxon>
        <taxon>Metazoa</taxon>
        <taxon>Ecdysozoa</taxon>
        <taxon>Nematoda</taxon>
        <taxon>Chromadorea</taxon>
        <taxon>Rhabditida</taxon>
        <taxon>Tylenchina</taxon>
        <taxon>Tylenchomorpha</taxon>
        <taxon>Sphaerularioidea</taxon>
        <taxon>Anguinidae</taxon>
        <taxon>Anguininae</taxon>
        <taxon>Ditylenchus</taxon>
    </lineage>
</organism>
<feature type="compositionally biased region" description="Polar residues" evidence="7">
    <location>
        <begin position="377"/>
        <end position="389"/>
    </location>
</feature>
<evidence type="ECO:0000313" key="9">
    <source>
        <dbReference type="Proteomes" id="UP000887574"/>
    </source>
</evidence>
<dbReference type="AlphaFoldDB" id="A0A915DT89"/>
<reference evidence="10" key="1">
    <citation type="submission" date="2022-11" db="UniProtKB">
        <authorList>
            <consortium name="WormBaseParasite"/>
        </authorList>
    </citation>
    <scope>IDENTIFICATION</scope>
</reference>
<feature type="region of interest" description="Disordered" evidence="7">
    <location>
        <begin position="377"/>
        <end position="413"/>
    </location>
</feature>
<evidence type="ECO:0000256" key="3">
    <source>
        <dbReference type="ARBA" id="ARBA00022692"/>
    </source>
</evidence>
<evidence type="ECO:0000313" key="10">
    <source>
        <dbReference type="WBParaSite" id="jg23279"/>
    </source>
</evidence>
<name>A0A915DT89_9BILA</name>